<evidence type="ECO:0000256" key="1">
    <source>
        <dbReference type="SAM" id="MobiDB-lite"/>
    </source>
</evidence>
<dbReference type="AlphaFoldDB" id="A0AAW0A469"/>
<dbReference type="EMBL" id="JAWWNJ010000086">
    <property type="protein sequence ID" value="KAK7000904.1"/>
    <property type="molecule type" value="Genomic_DNA"/>
</dbReference>
<reference evidence="2 3" key="1">
    <citation type="journal article" date="2024" name="J Genomics">
        <title>Draft genome sequencing and assembly of Favolaschia claudopus CIRM-BRFM 2984 isolated from oak limbs.</title>
        <authorList>
            <person name="Navarro D."/>
            <person name="Drula E."/>
            <person name="Chaduli D."/>
            <person name="Cazenave R."/>
            <person name="Ahrendt S."/>
            <person name="Wang J."/>
            <person name="Lipzen A."/>
            <person name="Daum C."/>
            <person name="Barry K."/>
            <person name="Grigoriev I.V."/>
            <person name="Favel A."/>
            <person name="Rosso M.N."/>
            <person name="Martin F."/>
        </authorList>
    </citation>
    <scope>NUCLEOTIDE SEQUENCE [LARGE SCALE GENOMIC DNA]</scope>
    <source>
        <strain evidence="2 3">CIRM-BRFM 2984</strain>
    </source>
</reference>
<evidence type="ECO:0000313" key="3">
    <source>
        <dbReference type="Proteomes" id="UP001362999"/>
    </source>
</evidence>
<protein>
    <submittedName>
        <fullName evidence="2">Uncharacterized protein</fullName>
    </submittedName>
</protein>
<gene>
    <name evidence="2" type="ORF">R3P38DRAFT_2796711</name>
</gene>
<proteinExistence type="predicted"/>
<name>A0AAW0A469_9AGAR</name>
<sequence>MEEEGNMREDEGARGTSSLYSSDSANETLKGACQSNLPPPPQRSIFKGRRHAAERASTTKIYFSLTSVALDGLALHLTPNSSSRESQQAPHPRRSRLRALESSLSPPNVGVLSRTRCSGVDGSDTKVEESGDRWNMLGAAEEREGSECHLRGQASVRHSIVRYKREVVSREAVGRCVQRGNRFENLGPETAGAVEEGELRRGSRLEETKTASADVDEATRADPPKPDIFKQKATSSCVVAPGDRRVVKRSLVENDVVMKIRGVQLGDETSALPRMKEMREIYFRPCISPDTSSR</sequence>
<feature type="compositionally biased region" description="Basic and acidic residues" evidence="1">
    <location>
        <begin position="217"/>
        <end position="228"/>
    </location>
</feature>
<feature type="region of interest" description="Disordered" evidence="1">
    <location>
        <begin position="187"/>
        <end position="228"/>
    </location>
</feature>
<feature type="compositionally biased region" description="Basic and acidic residues" evidence="1">
    <location>
        <begin position="1"/>
        <end position="13"/>
    </location>
</feature>
<feature type="compositionally biased region" description="Basic and acidic residues" evidence="1">
    <location>
        <begin position="197"/>
        <end position="209"/>
    </location>
</feature>
<feature type="compositionally biased region" description="Polar residues" evidence="1">
    <location>
        <begin position="15"/>
        <end position="27"/>
    </location>
</feature>
<feature type="compositionally biased region" description="Polar residues" evidence="1">
    <location>
        <begin position="79"/>
        <end position="89"/>
    </location>
</feature>
<organism evidence="2 3">
    <name type="scientific">Favolaschia claudopus</name>
    <dbReference type="NCBI Taxonomy" id="2862362"/>
    <lineage>
        <taxon>Eukaryota</taxon>
        <taxon>Fungi</taxon>
        <taxon>Dikarya</taxon>
        <taxon>Basidiomycota</taxon>
        <taxon>Agaricomycotina</taxon>
        <taxon>Agaricomycetes</taxon>
        <taxon>Agaricomycetidae</taxon>
        <taxon>Agaricales</taxon>
        <taxon>Marasmiineae</taxon>
        <taxon>Mycenaceae</taxon>
        <taxon>Favolaschia</taxon>
    </lineage>
</organism>
<keyword evidence="3" id="KW-1185">Reference proteome</keyword>
<dbReference type="Proteomes" id="UP001362999">
    <property type="component" value="Unassembled WGS sequence"/>
</dbReference>
<feature type="region of interest" description="Disordered" evidence="1">
    <location>
        <begin position="79"/>
        <end position="130"/>
    </location>
</feature>
<feature type="region of interest" description="Disordered" evidence="1">
    <location>
        <begin position="1"/>
        <end position="51"/>
    </location>
</feature>
<evidence type="ECO:0000313" key="2">
    <source>
        <dbReference type="EMBL" id="KAK7000904.1"/>
    </source>
</evidence>
<comment type="caution">
    <text evidence="2">The sequence shown here is derived from an EMBL/GenBank/DDBJ whole genome shotgun (WGS) entry which is preliminary data.</text>
</comment>
<accession>A0AAW0A469</accession>